<dbReference type="InterPro" id="IPR001663">
    <property type="entry name" value="Rng_hydr_dOase-A"/>
</dbReference>
<dbReference type="SUPFAM" id="SSF50022">
    <property type="entry name" value="ISP domain"/>
    <property type="match status" value="1"/>
</dbReference>
<dbReference type="PANTHER" id="PTHR43756">
    <property type="entry name" value="CHOLINE MONOOXYGENASE, CHLOROPLASTIC"/>
    <property type="match status" value="1"/>
</dbReference>
<keyword evidence="2" id="KW-0001">2Fe-2S</keyword>
<evidence type="ECO:0000256" key="6">
    <source>
        <dbReference type="ARBA" id="ARBA00023014"/>
    </source>
</evidence>
<dbReference type="PANTHER" id="PTHR43756:SF1">
    <property type="entry name" value="3-PHENYLPROPIONATE_CINNAMIC ACID DIOXYGENASE SUBUNIT ALPHA"/>
    <property type="match status" value="1"/>
</dbReference>
<dbReference type="Pfam" id="PF00355">
    <property type="entry name" value="Rieske"/>
    <property type="match status" value="1"/>
</dbReference>
<evidence type="ECO:0000256" key="2">
    <source>
        <dbReference type="ARBA" id="ARBA00022714"/>
    </source>
</evidence>
<dbReference type="SUPFAM" id="SSF55961">
    <property type="entry name" value="Bet v1-like"/>
    <property type="match status" value="1"/>
</dbReference>
<dbReference type="RefSeq" id="WP_340336623.1">
    <property type="nucleotide sequence ID" value="NZ_JBBKZS010000007.1"/>
</dbReference>
<dbReference type="PRINTS" id="PR00090">
    <property type="entry name" value="RNGDIOXGNASE"/>
</dbReference>
<dbReference type="InterPro" id="IPR017941">
    <property type="entry name" value="Rieske_2Fe-2S"/>
</dbReference>
<reference evidence="8 9" key="1">
    <citation type="submission" date="2024-03" db="EMBL/GenBank/DDBJ databases">
        <title>Novel species of the genus Variovorax.</title>
        <authorList>
            <person name="Liu Q."/>
            <person name="Xin Y.-H."/>
        </authorList>
    </citation>
    <scope>NUCLEOTIDE SEQUENCE [LARGE SCALE GENOMIC DNA]</scope>
    <source>
        <strain evidence="8 9">KACC 18901</strain>
    </source>
</reference>
<feature type="domain" description="Rieske" evidence="7">
    <location>
        <begin position="42"/>
        <end position="122"/>
    </location>
</feature>
<keyword evidence="3" id="KW-0479">Metal-binding</keyword>
<dbReference type="CDD" id="cd08879">
    <property type="entry name" value="RHO_alpha_C_AntDO-like"/>
    <property type="match status" value="1"/>
</dbReference>
<dbReference type="Gene3D" id="2.102.10.10">
    <property type="entry name" value="Rieske [2Fe-2S] iron-sulphur domain"/>
    <property type="match status" value="1"/>
</dbReference>
<proteinExistence type="inferred from homology"/>
<dbReference type="PROSITE" id="PS51296">
    <property type="entry name" value="RIESKE"/>
    <property type="match status" value="1"/>
</dbReference>
<keyword evidence="6" id="KW-0411">Iron-sulfur</keyword>
<sequence>MNYRDRPDAIRALVQDDRVHRDLYLSDELFALEQEHFFSNTWNYLGHASQVPNAGDFLAQDIAGKPLLMVRQADGGIRVFYNRCAHKGTQLVSDACGNTGKFFRCPYHAWTYKLDGSPLAIPIKAGYEGTQLRECASGQGLTDLKHVAVYREFVFVRLSDQGPGFEDYFGEVLRAIDNMVDRSPEGKLTLAGGAMRNIIHCNWKMYLENINDTVHPMSTHESATRAANTVWAGHAADEPKPMAMEQILPFGAGYEFFDKMGGRVFANGHSVLGINFSIHSNYAQVPDYEAAMREAHGAERATEILQRSPQNSVLFPSLSVKGSPQAIRVIRPLAANRTLVEAYAFRAAGAPDILFERAMSYNRLVFSPMSMVAHDDVHLFESMQQGLRAEGNEWVSLHRDFKAGEFDVSTQDTNGTNELLMRNQFRAWSHFMTLGREATA</sequence>
<keyword evidence="5" id="KW-0408">Iron</keyword>
<keyword evidence="4" id="KW-0560">Oxidoreductase</keyword>
<evidence type="ECO:0000256" key="4">
    <source>
        <dbReference type="ARBA" id="ARBA00023002"/>
    </source>
</evidence>
<organism evidence="8 9">
    <name type="scientific">Variovorax robiniae</name>
    <dbReference type="NCBI Taxonomy" id="1836199"/>
    <lineage>
        <taxon>Bacteria</taxon>
        <taxon>Pseudomonadati</taxon>
        <taxon>Pseudomonadota</taxon>
        <taxon>Betaproteobacteria</taxon>
        <taxon>Burkholderiales</taxon>
        <taxon>Comamonadaceae</taxon>
        <taxon>Variovorax</taxon>
    </lineage>
</organism>
<dbReference type="InterPro" id="IPR015879">
    <property type="entry name" value="Ring_hydroxy_dOase_asu_C_dom"/>
</dbReference>
<dbReference type="Proteomes" id="UP001367030">
    <property type="component" value="Unassembled WGS sequence"/>
</dbReference>
<comment type="caution">
    <text evidence="8">The sequence shown here is derived from an EMBL/GenBank/DDBJ whole genome shotgun (WGS) entry which is preliminary data.</text>
</comment>
<protein>
    <submittedName>
        <fullName evidence="8">Aromatic ring-hydroxylating dioxygenase subunit alpha</fullName>
    </submittedName>
</protein>
<gene>
    <name evidence="8" type="ORF">WKW79_18420</name>
</gene>
<evidence type="ECO:0000313" key="9">
    <source>
        <dbReference type="Proteomes" id="UP001367030"/>
    </source>
</evidence>
<dbReference type="GO" id="GO:0051213">
    <property type="term" value="F:dioxygenase activity"/>
    <property type="evidence" value="ECO:0007669"/>
    <property type="project" value="UniProtKB-KW"/>
</dbReference>
<evidence type="ECO:0000313" key="8">
    <source>
        <dbReference type="EMBL" id="MEJ8856558.1"/>
    </source>
</evidence>
<evidence type="ECO:0000256" key="5">
    <source>
        <dbReference type="ARBA" id="ARBA00023004"/>
    </source>
</evidence>
<dbReference type="InterPro" id="IPR036922">
    <property type="entry name" value="Rieske_2Fe-2S_sf"/>
</dbReference>
<accession>A0ABU8X9V3</accession>
<evidence type="ECO:0000259" key="7">
    <source>
        <dbReference type="PROSITE" id="PS51296"/>
    </source>
</evidence>
<dbReference type="Pfam" id="PF00848">
    <property type="entry name" value="Ring_hydroxyl_A"/>
    <property type="match status" value="1"/>
</dbReference>
<evidence type="ECO:0000256" key="1">
    <source>
        <dbReference type="ARBA" id="ARBA00008751"/>
    </source>
</evidence>
<name>A0ABU8X9V3_9BURK</name>
<evidence type="ECO:0000256" key="3">
    <source>
        <dbReference type="ARBA" id="ARBA00022723"/>
    </source>
</evidence>
<keyword evidence="8" id="KW-0223">Dioxygenase</keyword>
<comment type="similarity">
    <text evidence="1">Belongs to the bacterial ring-hydroxylating dioxygenase alpha subunit family.</text>
</comment>
<dbReference type="Gene3D" id="3.90.380.10">
    <property type="entry name" value="Naphthalene 1,2-dioxygenase Alpha Subunit, Chain A, domain 1"/>
    <property type="match status" value="1"/>
</dbReference>
<keyword evidence="9" id="KW-1185">Reference proteome</keyword>
<dbReference type="EMBL" id="JBBKZS010000007">
    <property type="protein sequence ID" value="MEJ8856558.1"/>
    <property type="molecule type" value="Genomic_DNA"/>
</dbReference>